<dbReference type="GO" id="GO:0016787">
    <property type="term" value="F:hydrolase activity"/>
    <property type="evidence" value="ECO:0007669"/>
    <property type="project" value="UniProtKB-KW"/>
</dbReference>
<name>A0A735W4D6_SALNE</name>
<organism evidence="1">
    <name type="scientific">Salmonella newport</name>
    <dbReference type="NCBI Taxonomy" id="108619"/>
    <lineage>
        <taxon>Bacteria</taxon>
        <taxon>Pseudomonadati</taxon>
        <taxon>Pseudomonadota</taxon>
        <taxon>Gammaproteobacteria</taxon>
        <taxon>Enterobacterales</taxon>
        <taxon>Enterobacteriaceae</taxon>
        <taxon>Salmonella</taxon>
    </lineage>
</organism>
<comment type="caution">
    <text evidence="1">The sequence shown here is derived from an EMBL/GenBank/DDBJ whole genome shotgun (WGS) entry which is preliminary data.</text>
</comment>
<evidence type="ECO:0000313" key="1">
    <source>
        <dbReference type="EMBL" id="HAE7146148.1"/>
    </source>
</evidence>
<gene>
    <name evidence="1" type="ORF">GND63_002816</name>
</gene>
<feature type="non-terminal residue" evidence="1">
    <location>
        <position position="58"/>
    </location>
</feature>
<protein>
    <submittedName>
        <fullName evidence="1">Phosphohydrolase</fullName>
    </submittedName>
</protein>
<accession>A0A735W4D6</accession>
<dbReference type="AlphaFoldDB" id="A0A735W4D6"/>
<sequence>MLRRENQGDLFDDQVVLPSLESVLTGRPSGQRCDDRTTYFSAPDVDLSRYDHIIVCLS</sequence>
<keyword evidence="1" id="KW-0378">Hydrolase</keyword>
<dbReference type="EMBL" id="DAASVB010000014">
    <property type="protein sequence ID" value="HAE7146148.1"/>
    <property type="molecule type" value="Genomic_DNA"/>
</dbReference>
<reference evidence="1" key="2">
    <citation type="submission" date="2018-07" db="EMBL/GenBank/DDBJ databases">
        <authorList>
            <consortium name="NCBI Pathogen Detection Project"/>
        </authorList>
    </citation>
    <scope>NUCLEOTIDE SEQUENCE</scope>
    <source>
        <strain evidence="1">NCTR-SF90</strain>
    </source>
</reference>
<proteinExistence type="predicted"/>
<reference evidence="1" key="1">
    <citation type="journal article" date="2018" name="Genome Biol.">
        <title>SKESA: strategic k-mer extension for scrupulous assemblies.</title>
        <authorList>
            <person name="Souvorov A."/>
            <person name="Agarwala R."/>
            <person name="Lipman D.J."/>
        </authorList>
    </citation>
    <scope>NUCLEOTIDE SEQUENCE</scope>
    <source>
        <strain evidence="1">NCTR-SF90</strain>
    </source>
</reference>